<evidence type="ECO:0000313" key="1">
    <source>
        <dbReference type="EMBL" id="CAJ1388622.1"/>
    </source>
</evidence>
<gene>
    <name evidence="1" type="ORF">EVOR1521_LOCUS14447</name>
</gene>
<organism evidence="1 2">
    <name type="scientific">Effrenium voratum</name>
    <dbReference type="NCBI Taxonomy" id="2562239"/>
    <lineage>
        <taxon>Eukaryota</taxon>
        <taxon>Sar</taxon>
        <taxon>Alveolata</taxon>
        <taxon>Dinophyceae</taxon>
        <taxon>Suessiales</taxon>
        <taxon>Symbiodiniaceae</taxon>
        <taxon>Effrenium</taxon>
    </lineage>
</organism>
<dbReference type="EMBL" id="CAUJNA010001724">
    <property type="protein sequence ID" value="CAJ1388622.1"/>
    <property type="molecule type" value="Genomic_DNA"/>
</dbReference>
<reference evidence="1" key="1">
    <citation type="submission" date="2023-08" db="EMBL/GenBank/DDBJ databases">
        <authorList>
            <person name="Chen Y."/>
            <person name="Shah S."/>
            <person name="Dougan E. K."/>
            <person name="Thang M."/>
            <person name="Chan C."/>
        </authorList>
    </citation>
    <scope>NUCLEOTIDE SEQUENCE</scope>
</reference>
<evidence type="ECO:0000313" key="2">
    <source>
        <dbReference type="Proteomes" id="UP001178507"/>
    </source>
</evidence>
<name>A0AA36ILH8_9DINO</name>
<comment type="caution">
    <text evidence="1">The sequence shown here is derived from an EMBL/GenBank/DDBJ whole genome shotgun (WGS) entry which is preliminary data.</text>
</comment>
<protein>
    <submittedName>
        <fullName evidence="1">Uncharacterized protein</fullName>
    </submittedName>
</protein>
<keyword evidence="2" id="KW-1185">Reference proteome</keyword>
<accession>A0AA36ILH8</accession>
<sequence length="149" mass="15804">MGCGASSGKAEKVVKAPPVKLDPAKFRSVFKKGGFQGSFQGTSEGVTDSGLPCRLLAGPPGEVWIAKIVDSVGVDVAILCDMLDLVYEDAERRGSVGLPFEDIVELVLSMRGSNPATLKDVKEASGSTSSCLSMWSSGWASDCSWRWRT</sequence>
<dbReference type="Proteomes" id="UP001178507">
    <property type="component" value="Unassembled WGS sequence"/>
</dbReference>
<dbReference type="AlphaFoldDB" id="A0AA36ILH8"/>
<proteinExistence type="predicted"/>